<feature type="compositionally biased region" description="Gly residues" evidence="2">
    <location>
        <begin position="52"/>
        <end position="61"/>
    </location>
</feature>
<feature type="region of interest" description="Disordered" evidence="2">
    <location>
        <begin position="52"/>
        <end position="75"/>
    </location>
</feature>
<name>A0A157RNB6_9BORD</name>
<dbReference type="AlphaFoldDB" id="A0A157RNB6"/>
<dbReference type="Pfam" id="PF14559">
    <property type="entry name" value="TPR_19"/>
    <property type="match status" value="1"/>
</dbReference>
<evidence type="ECO:0000313" key="4">
    <source>
        <dbReference type="Proteomes" id="UP000077037"/>
    </source>
</evidence>
<dbReference type="Gene3D" id="1.25.40.10">
    <property type="entry name" value="Tetratricopeptide repeat domain"/>
    <property type="match status" value="1"/>
</dbReference>
<evidence type="ECO:0000256" key="2">
    <source>
        <dbReference type="SAM" id="MobiDB-lite"/>
    </source>
</evidence>
<dbReference type="SMART" id="SM00028">
    <property type="entry name" value="TPR"/>
    <property type="match status" value="1"/>
</dbReference>
<reference evidence="3 4" key="1">
    <citation type="submission" date="2016-03" db="EMBL/GenBank/DDBJ databases">
        <authorList>
            <consortium name="Pathogen Informatics"/>
        </authorList>
    </citation>
    <scope>NUCLEOTIDE SEQUENCE [LARGE SCALE GENOMIC DNA]</scope>
    <source>
        <strain evidence="3 4">NCTC13364</strain>
    </source>
</reference>
<sequence length="255" mass="27186">MAVVKYSKRPGCAPSVCADAAITEPNMPRLPIALLLAVLGAAPLFAHARSAGGGSGAGGGHLSPNANLTTLDTPAPEGGWQGLANLLETLKPGVDTRLDPAPSQVTDRIEQLLTKGQTADALALIEKRQAERDRQGTRGTDVQLMFQHARALSALGRAQESIDVYTDMTTRFPELPEPWNNLAALYAARGELDRAQDALNMALRADPTYADARANMGELQLLMALRTYRQAGGQGAPGAKDKAQEIENLLKEKRQ</sequence>
<dbReference type="PROSITE" id="PS50005">
    <property type="entry name" value="TPR"/>
    <property type="match status" value="1"/>
</dbReference>
<dbReference type="SUPFAM" id="SSF48452">
    <property type="entry name" value="TPR-like"/>
    <property type="match status" value="1"/>
</dbReference>
<keyword evidence="1" id="KW-0802">TPR repeat</keyword>
<accession>A0A157RNB6</accession>
<dbReference type="Proteomes" id="UP000077037">
    <property type="component" value="Unassembled WGS sequence"/>
</dbReference>
<feature type="repeat" description="TPR" evidence="1">
    <location>
        <begin position="176"/>
        <end position="209"/>
    </location>
</feature>
<proteinExistence type="predicted"/>
<gene>
    <name evidence="3" type="ORF">SAMEA1982600_05292</name>
</gene>
<dbReference type="InterPro" id="IPR019734">
    <property type="entry name" value="TPR_rpt"/>
</dbReference>
<dbReference type="EMBL" id="FKBS01000029">
    <property type="protein sequence ID" value="SAI59477.1"/>
    <property type="molecule type" value="Genomic_DNA"/>
</dbReference>
<dbReference type="InterPro" id="IPR011990">
    <property type="entry name" value="TPR-like_helical_dom_sf"/>
</dbReference>
<evidence type="ECO:0000256" key="1">
    <source>
        <dbReference type="PROSITE-ProRule" id="PRU00339"/>
    </source>
</evidence>
<protein>
    <submittedName>
        <fullName evidence="3">Flp pilus assembly protein TadD, contains TPR repeats</fullName>
    </submittedName>
</protein>
<evidence type="ECO:0000313" key="3">
    <source>
        <dbReference type="EMBL" id="SAI59477.1"/>
    </source>
</evidence>
<organism evidence="3 4">
    <name type="scientific">Bordetella ansorpii</name>
    <dbReference type="NCBI Taxonomy" id="288768"/>
    <lineage>
        <taxon>Bacteria</taxon>
        <taxon>Pseudomonadati</taxon>
        <taxon>Pseudomonadota</taxon>
        <taxon>Betaproteobacteria</taxon>
        <taxon>Burkholderiales</taxon>
        <taxon>Alcaligenaceae</taxon>
        <taxon>Bordetella</taxon>
    </lineage>
</organism>